<dbReference type="InterPro" id="IPR005149">
    <property type="entry name" value="Tscrpt_reg_PadR_N"/>
</dbReference>
<reference evidence="2" key="2">
    <citation type="journal article" date="2021" name="PeerJ">
        <title>Extensive microbial diversity within the chicken gut microbiome revealed by metagenomics and culture.</title>
        <authorList>
            <person name="Gilroy R."/>
            <person name="Ravi A."/>
            <person name="Getino M."/>
            <person name="Pursley I."/>
            <person name="Horton D.L."/>
            <person name="Alikhan N.F."/>
            <person name="Baker D."/>
            <person name="Gharbi K."/>
            <person name="Hall N."/>
            <person name="Watson M."/>
            <person name="Adriaenssens E.M."/>
            <person name="Foster-Nyarko E."/>
            <person name="Jarju S."/>
            <person name="Secka A."/>
            <person name="Antonio M."/>
            <person name="Oren A."/>
            <person name="Chaudhuri R.R."/>
            <person name="La Ragione R."/>
            <person name="Hildebrand F."/>
            <person name="Pallen M.J."/>
        </authorList>
    </citation>
    <scope>NUCLEOTIDE SEQUENCE</scope>
    <source>
        <strain evidence="2">CHK195-11698</strain>
    </source>
</reference>
<reference evidence="2" key="1">
    <citation type="submission" date="2020-10" db="EMBL/GenBank/DDBJ databases">
        <authorList>
            <person name="Gilroy R."/>
        </authorList>
    </citation>
    <scope>NUCLEOTIDE SEQUENCE</scope>
    <source>
        <strain evidence="2">CHK195-11698</strain>
    </source>
</reference>
<organism evidence="2 3">
    <name type="scientific">Candidatus Fimiplasma intestinipullorum</name>
    <dbReference type="NCBI Taxonomy" id="2840825"/>
    <lineage>
        <taxon>Bacteria</taxon>
        <taxon>Bacillati</taxon>
        <taxon>Bacillota</taxon>
        <taxon>Clostridia</taxon>
        <taxon>Eubacteriales</taxon>
        <taxon>Candidatus Fimiplasma</taxon>
    </lineage>
</organism>
<feature type="domain" description="Transcription regulator PadR N-terminal" evidence="1">
    <location>
        <begin position="18"/>
        <end position="92"/>
    </location>
</feature>
<dbReference type="SUPFAM" id="SSF46785">
    <property type="entry name" value="Winged helix' DNA-binding domain"/>
    <property type="match status" value="1"/>
</dbReference>
<proteinExistence type="predicted"/>
<evidence type="ECO:0000313" key="2">
    <source>
        <dbReference type="EMBL" id="HIU13748.1"/>
    </source>
</evidence>
<name>A0A9D1HNF8_9FIRM</name>
<dbReference type="InterPro" id="IPR036390">
    <property type="entry name" value="WH_DNA-bd_sf"/>
</dbReference>
<dbReference type="Proteomes" id="UP000824175">
    <property type="component" value="Unassembled WGS sequence"/>
</dbReference>
<dbReference type="Gene3D" id="1.10.10.10">
    <property type="entry name" value="Winged helix-like DNA-binding domain superfamily/Winged helix DNA-binding domain"/>
    <property type="match status" value="1"/>
</dbReference>
<dbReference type="InterPro" id="IPR036388">
    <property type="entry name" value="WH-like_DNA-bd_sf"/>
</dbReference>
<dbReference type="PANTHER" id="PTHR43252">
    <property type="entry name" value="TRANSCRIPTIONAL REGULATOR YQJI"/>
    <property type="match status" value="1"/>
</dbReference>
<protein>
    <submittedName>
        <fullName evidence="2">PadR family transcriptional regulator</fullName>
    </submittedName>
</protein>
<evidence type="ECO:0000259" key="1">
    <source>
        <dbReference type="Pfam" id="PF03551"/>
    </source>
</evidence>
<gene>
    <name evidence="2" type="ORF">IAD15_06725</name>
</gene>
<evidence type="ECO:0000313" key="3">
    <source>
        <dbReference type="Proteomes" id="UP000824175"/>
    </source>
</evidence>
<dbReference type="PANTHER" id="PTHR43252:SF7">
    <property type="entry name" value="TRANSCRIPTIONAL REGULATOR YQJI"/>
    <property type="match status" value="1"/>
</dbReference>
<sequence>MNPKYERQLKKGVLEILVLHLLSEQDMYGYQLIMALDERSQGMFKLKEGTLYPILYRLEDDGYIKSYWVQLEDQRMKRKYYQITQAGRQGIQELEMLWQEFSQAVSVVLGG</sequence>
<dbReference type="AlphaFoldDB" id="A0A9D1HNF8"/>
<dbReference type="Pfam" id="PF03551">
    <property type="entry name" value="PadR"/>
    <property type="match status" value="1"/>
</dbReference>
<accession>A0A9D1HNF8</accession>
<comment type="caution">
    <text evidence="2">The sequence shown here is derived from an EMBL/GenBank/DDBJ whole genome shotgun (WGS) entry which is preliminary data.</text>
</comment>
<dbReference type="EMBL" id="DVMJ01000055">
    <property type="protein sequence ID" value="HIU13748.1"/>
    <property type="molecule type" value="Genomic_DNA"/>
</dbReference>